<evidence type="ECO:0000256" key="1">
    <source>
        <dbReference type="SAM" id="Phobius"/>
    </source>
</evidence>
<accession>A0A423WR18</accession>
<dbReference type="AlphaFoldDB" id="A0A423WR18"/>
<reference evidence="2 3" key="1">
    <citation type="submission" date="2015-09" db="EMBL/GenBank/DDBJ databases">
        <title>Host preference determinants of Valsa canker pathogens revealed by comparative genomics.</title>
        <authorList>
            <person name="Yin Z."/>
            <person name="Huang L."/>
        </authorList>
    </citation>
    <scope>NUCLEOTIDE SEQUENCE [LARGE SCALE GENOMIC DNA]</scope>
    <source>
        <strain evidence="2 3">03-1</strain>
    </source>
</reference>
<gene>
    <name evidence="2" type="ORF">VMCG_05213</name>
</gene>
<comment type="caution">
    <text evidence="2">The sequence shown here is derived from an EMBL/GenBank/DDBJ whole genome shotgun (WGS) entry which is preliminary data.</text>
</comment>
<keyword evidence="1" id="KW-0472">Membrane</keyword>
<evidence type="ECO:0000313" key="3">
    <source>
        <dbReference type="Proteomes" id="UP000283895"/>
    </source>
</evidence>
<protein>
    <submittedName>
        <fullName evidence="2">Uncharacterized protein</fullName>
    </submittedName>
</protein>
<evidence type="ECO:0000313" key="2">
    <source>
        <dbReference type="EMBL" id="ROW05704.1"/>
    </source>
</evidence>
<dbReference type="EMBL" id="LKEA01000012">
    <property type="protein sequence ID" value="ROW05704.1"/>
    <property type="molecule type" value="Genomic_DNA"/>
</dbReference>
<keyword evidence="3" id="KW-1185">Reference proteome</keyword>
<keyword evidence="1" id="KW-0812">Transmembrane</keyword>
<keyword evidence="1" id="KW-1133">Transmembrane helix</keyword>
<dbReference type="Proteomes" id="UP000283895">
    <property type="component" value="Unassembled WGS sequence"/>
</dbReference>
<sequence length="320" mass="32906">MYEKASHPEGYGMDGKGFPDEDAPAYELPFQAPPTPDRTGGGNNLHIGVLRYSINRMSRTTVALISGVVALLIIAAAVVLCVLLTRPSQSSQPATKVPTHSTIITIGDRSIFGKEGLGPTSAITSAPTSSSSGPAFIGLSSSTITKEVSATSTNITNPNTGTPSASISTPTITEWATINNTVTTSGSAMPSASTNTASSSTLATSASLTANSSTATGSTSSTDGLPRCTSGVVYSGYDLQLMNPDYKVYMVEAVAAFQDPQTLGDQDVDFTAANNSIFLCKGDWDIEGLSYCSSGVSSGSTTAACLGNLRQPSEKVLKTI</sequence>
<dbReference type="OrthoDB" id="10665098at2759"/>
<organism evidence="2 3">
    <name type="scientific">Cytospora schulzeri</name>
    <dbReference type="NCBI Taxonomy" id="448051"/>
    <lineage>
        <taxon>Eukaryota</taxon>
        <taxon>Fungi</taxon>
        <taxon>Dikarya</taxon>
        <taxon>Ascomycota</taxon>
        <taxon>Pezizomycotina</taxon>
        <taxon>Sordariomycetes</taxon>
        <taxon>Sordariomycetidae</taxon>
        <taxon>Diaporthales</taxon>
        <taxon>Cytosporaceae</taxon>
        <taxon>Cytospora</taxon>
    </lineage>
</organism>
<feature type="transmembrane region" description="Helical" evidence="1">
    <location>
        <begin position="61"/>
        <end position="85"/>
    </location>
</feature>
<name>A0A423WR18_9PEZI</name>
<proteinExistence type="predicted"/>